<name>A0ABT2LWX3_9HYPH</name>
<organism evidence="3 4">
    <name type="scientific">Chelativorans salis</name>
    <dbReference type="NCBI Taxonomy" id="2978478"/>
    <lineage>
        <taxon>Bacteria</taxon>
        <taxon>Pseudomonadati</taxon>
        <taxon>Pseudomonadota</taxon>
        <taxon>Alphaproteobacteria</taxon>
        <taxon>Hyphomicrobiales</taxon>
        <taxon>Phyllobacteriaceae</taxon>
        <taxon>Chelativorans</taxon>
    </lineage>
</organism>
<dbReference type="RefSeq" id="WP_260906598.1">
    <property type="nucleotide sequence ID" value="NZ_JAOCZP010000009.1"/>
</dbReference>
<evidence type="ECO:0000313" key="4">
    <source>
        <dbReference type="Proteomes" id="UP001320831"/>
    </source>
</evidence>
<keyword evidence="2" id="KW-0732">Signal</keyword>
<feature type="chain" id="PRO_5045916758" evidence="2">
    <location>
        <begin position="20"/>
        <end position="95"/>
    </location>
</feature>
<accession>A0ABT2LWX3</accession>
<proteinExistence type="predicted"/>
<evidence type="ECO:0000313" key="3">
    <source>
        <dbReference type="EMBL" id="MCT7377883.1"/>
    </source>
</evidence>
<comment type="caution">
    <text evidence="3">The sequence shown here is derived from an EMBL/GenBank/DDBJ whole genome shotgun (WGS) entry which is preliminary data.</text>
</comment>
<reference evidence="3 4" key="1">
    <citation type="submission" date="2022-09" db="EMBL/GenBank/DDBJ databases">
        <title>Chelativorans salina sp. nov., a novel slightly halophilic bacterium isolated from a saline lake sediment enrichment.</title>
        <authorList>
            <person name="Gao L."/>
            <person name="Fang B.-Z."/>
            <person name="Li W.-J."/>
        </authorList>
    </citation>
    <scope>NUCLEOTIDE SEQUENCE [LARGE SCALE GENOMIC DNA]</scope>
    <source>
        <strain evidence="3 4">EGI FJ00035</strain>
    </source>
</reference>
<sequence length="95" mass="9965">MAKLIILTSVLATLGVSNAAAFEAAWGVGPSEANSLPAPRHQMVPSTDSTIVTGSMEQSYGFPTVGGRRVRFSAADGFGPSDENDQPTPRFQIAR</sequence>
<dbReference type="Proteomes" id="UP001320831">
    <property type="component" value="Unassembled WGS sequence"/>
</dbReference>
<protein>
    <submittedName>
        <fullName evidence="3">Uncharacterized protein</fullName>
    </submittedName>
</protein>
<evidence type="ECO:0000256" key="2">
    <source>
        <dbReference type="SAM" id="SignalP"/>
    </source>
</evidence>
<feature type="signal peptide" evidence="2">
    <location>
        <begin position="1"/>
        <end position="19"/>
    </location>
</feature>
<dbReference type="EMBL" id="JAOCZP010000009">
    <property type="protein sequence ID" value="MCT7377883.1"/>
    <property type="molecule type" value="Genomic_DNA"/>
</dbReference>
<gene>
    <name evidence="3" type="ORF">N5A92_22940</name>
</gene>
<evidence type="ECO:0000256" key="1">
    <source>
        <dbReference type="SAM" id="MobiDB-lite"/>
    </source>
</evidence>
<keyword evidence="4" id="KW-1185">Reference proteome</keyword>
<feature type="region of interest" description="Disordered" evidence="1">
    <location>
        <begin position="73"/>
        <end position="95"/>
    </location>
</feature>